<proteinExistence type="predicted"/>
<name>A0A094KZD9_PODCR</name>
<dbReference type="OrthoDB" id="286301at2759"/>
<organism evidence="1 2">
    <name type="scientific">Podiceps cristatus</name>
    <name type="common">Great crested grebe</name>
    <dbReference type="NCBI Taxonomy" id="345573"/>
    <lineage>
        <taxon>Eukaryota</taxon>
        <taxon>Metazoa</taxon>
        <taxon>Chordata</taxon>
        <taxon>Craniata</taxon>
        <taxon>Vertebrata</taxon>
        <taxon>Euteleostomi</taxon>
        <taxon>Archelosauria</taxon>
        <taxon>Archosauria</taxon>
        <taxon>Dinosauria</taxon>
        <taxon>Saurischia</taxon>
        <taxon>Theropoda</taxon>
        <taxon>Coelurosauria</taxon>
        <taxon>Aves</taxon>
        <taxon>Neognathae</taxon>
        <taxon>Neoaves</taxon>
        <taxon>Mirandornithes</taxon>
        <taxon>Podicipediformes</taxon>
        <taxon>Podicipedidae</taxon>
        <taxon>Podiceps</taxon>
    </lineage>
</organism>
<dbReference type="Proteomes" id="UP000053854">
    <property type="component" value="Unassembled WGS sequence"/>
</dbReference>
<keyword evidence="2" id="KW-1185">Reference proteome</keyword>
<accession>A0A094KZD9</accession>
<protein>
    <submittedName>
        <fullName evidence="1">Stabilin-2</fullName>
    </submittedName>
</protein>
<dbReference type="EMBL" id="KL255825">
    <property type="protein sequence ID" value="KFZ57299.1"/>
    <property type="molecule type" value="Genomic_DNA"/>
</dbReference>
<feature type="non-terminal residue" evidence="1">
    <location>
        <position position="47"/>
    </location>
</feature>
<evidence type="ECO:0000313" key="1">
    <source>
        <dbReference type="EMBL" id="KFZ57299.1"/>
    </source>
</evidence>
<sequence>QMKKHCDQKLLIRMKTECVPCSLNLETHCPAGYTKITNGTGVPDCRY</sequence>
<feature type="non-terminal residue" evidence="1">
    <location>
        <position position="1"/>
    </location>
</feature>
<evidence type="ECO:0000313" key="2">
    <source>
        <dbReference type="Proteomes" id="UP000053854"/>
    </source>
</evidence>
<reference evidence="1 2" key="1">
    <citation type="submission" date="2014-04" db="EMBL/GenBank/DDBJ databases">
        <title>Genome evolution of avian class.</title>
        <authorList>
            <person name="Zhang G."/>
            <person name="Li C."/>
        </authorList>
    </citation>
    <scope>NUCLEOTIDE SEQUENCE [LARGE SCALE GENOMIC DNA]</scope>
    <source>
        <strain evidence="1">BGI_N338</strain>
    </source>
</reference>
<dbReference type="AlphaFoldDB" id="A0A094KZD9"/>
<gene>
    <name evidence="1" type="ORF">N338_10175</name>
</gene>